<reference evidence="1 2" key="1">
    <citation type="submission" date="2020-04" db="EMBL/GenBank/DDBJ databases">
        <title>Paraburkholderia sp. RP-4-7 isolated from soil.</title>
        <authorList>
            <person name="Dahal R.H."/>
        </authorList>
    </citation>
    <scope>NUCLEOTIDE SEQUENCE [LARGE SCALE GENOMIC DNA]</scope>
    <source>
        <strain evidence="1 2">RP-4-7</strain>
    </source>
</reference>
<proteinExistence type="predicted"/>
<evidence type="ECO:0000313" key="1">
    <source>
        <dbReference type="EMBL" id="NMM01598.1"/>
    </source>
</evidence>
<name>A0A848IGT1_9BURK</name>
<dbReference type="AlphaFoldDB" id="A0A848IGT1"/>
<keyword evidence="2" id="KW-1185">Reference proteome</keyword>
<dbReference type="Proteomes" id="UP000544134">
    <property type="component" value="Unassembled WGS sequence"/>
</dbReference>
<accession>A0A848IGT1</accession>
<comment type="caution">
    <text evidence="1">The sequence shown here is derived from an EMBL/GenBank/DDBJ whole genome shotgun (WGS) entry which is preliminary data.</text>
</comment>
<protein>
    <submittedName>
        <fullName evidence="1">Uncharacterized protein</fullName>
    </submittedName>
</protein>
<dbReference type="RefSeq" id="WP_169488424.1">
    <property type="nucleotide sequence ID" value="NZ_JABBGJ010000031.1"/>
</dbReference>
<dbReference type="EMBL" id="JABBGJ010000031">
    <property type="protein sequence ID" value="NMM01598.1"/>
    <property type="molecule type" value="Genomic_DNA"/>
</dbReference>
<gene>
    <name evidence="1" type="ORF">HHL24_27125</name>
</gene>
<evidence type="ECO:0000313" key="2">
    <source>
        <dbReference type="Proteomes" id="UP000544134"/>
    </source>
</evidence>
<organism evidence="1 2">
    <name type="scientific">Paraburkholderia polaris</name>
    <dbReference type="NCBI Taxonomy" id="2728848"/>
    <lineage>
        <taxon>Bacteria</taxon>
        <taxon>Pseudomonadati</taxon>
        <taxon>Pseudomonadota</taxon>
        <taxon>Betaproteobacteria</taxon>
        <taxon>Burkholderiales</taxon>
        <taxon>Burkholderiaceae</taxon>
        <taxon>Paraburkholderia</taxon>
    </lineage>
</organism>
<sequence>MRQEEQANTHVMFDTNAHEHLDGLIQWATKKGYPDSSLNLVGCRDGRWFIEVDFGREFDLIEGISKPYQSPYVEPLFFPTDDAARAFAYDAIKRVHPEVEGVNLEDYWDED</sequence>